<evidence type="ECO:0000256" key="1">
    <source>
        <dbReference type="SAM" id="MobiDB-lite"/>
    </source>
</evidence>
<gene>
    <name evidence="3" type="ORF">H8S23_03815</name>
</gene>
<feature type="region of interest" description="Disordered" evidence="1">
    <location>
        <begin position="50"/>
        <end position="116"/>
    </location>
</feature>
<evidence type="ECO:0000313" key="4">
    <source>
        <dbReference type="Proteomes" id="UP000659630"/>
    </source>
</evidence>
<protein>
    <submittedName>
        <fullName evidence="3">M23 family metallopeptidase</fullName>
    </submittedName>
</protein>
<dbReference type="InterPro" id="IPR016047">
    <property type="entry name" value="M23ase_b-sheet_dom"/>
</dbReference>
<dbReference type="PANTHER" id="PTHR21666:SF270">
    <property type="entry name" value="MUREIN HYDROLASE ACTIVATOR ENVC"/>
    <property type="match status" value="1"/>
</dbReference>
<accession>A0A923L0K0</accession>
<keyword evidence="4" id="KW-1185">Reference proteome</keyword>
<evidence type="ECO:0000259" key="2">
    <source>
        <dbReference type="Pfam" id="PF01551"/>
    </source>
</evidence>
<organism evidence="3 4">
    <name type="scientific">Anaerofilum hominis</name>
    <dbReference type="NCBI Taxonomy" id="2763016"/>
    <lineage>
        <taxon>Bacteria</taxon>
        <taxon>Bacillati</taxon>
        <taxon>Bacillota</taxon>
        <taxon>Clostridia</taxon>
        <taxon>Eubacteriales</taxon>
        <taxon>Oscillospiraceae</taxon>
        <taxon>Anaerofilum</taxon>
    </lineage>
</organism>
<reference evidence="3" key="1">
    <citation type="submission" date="2020-08" db="EMBL/GenBank/DDBJ databases">
        <title>Genome public.</title>
        <authorList>
            <person name="Liu C."/>
            <person name="Sun Q."/>
        </authorList>
    </citation>
    <scope>NUCLEOTIDE SEQUENCE</scope>
    <source>
        <strain evidence="3">BX8</strain>
    </source>
</reference>
<dbReference type="GO" id="GO:0004222">
    <property type="term" value="F:metalloendopeptidase activity"/>
    <property type="evidence" value="ECO:0007669"/>
    <property type="project" value="TreeGrafter"/>
</dbReference>
<evidence type="ECO:0000313" key="3">
    <source>
        <dbReference type="EMBL" id="MBC5580625.1"/>
    </source>
</evidence>
<dbReference type="InterPro" id="IPR011055">
    <property type="entry name" value="Dup_hybrid_motif"/>
</dbReference>
<dbReference type="Pfam" id="PF01551">
    <property type="entry name" value="Peptidase_M23"/>
    <property type="match status" value="1"/>
</dbReference>
<dbReference type="SUPFAM" id="SSF51261">
    <property type="entry name" value="Duplicated hybrid motif"/>
    <property type="match status" value="1"/>
</dbReference>
<dbReference type="PANTHER" id="PTHR21666">
    <property type="entry name" value="PEPTIDASE-RELATED"/>
    <property type="match status" value="1"/>
</dbReference>
<comment type="caution">
    <text evidence="3">The sequence shown here is derived from an EMBL/GenBank/DDBJ whole genome shotgun (WGS) entry which is preliminary data.</text>
</comment>
<dbReference type="InterPro" id="IPR050570">
    <property type="entry name" value="Cell_wall_metabolism_enzyme"/>
</dbReference>
<sequence length="245" mass="25393">MDKKNKFSSMWKGKGFYIALGVCVFAAVISSALAINNMMGKLEAQNPAGSAAASESGVNDPWEQGEEVGKTESKVPVLPGSSSQQQSAASSGSASGAAQEAPQEPADGQPVQEGSFSLPVDGKVSAAYSGDELVYNNTLADWRTHNGIDISAAAGAQVKAAMAGTVARVTEDDMWGNVVEVVSGDLTLRYCGLAEDAAVKEGDTVSLGQQLGLLAEVPAEVAEEPHLHLEVLRGEATINPEEIMK</sequence>
<dbReference type="AlphaFoldDB" id="A0A923L0K0"/>
<feature type="compositionally biased region" description="Low complexity" evidence="1">
    <location>
        <begin position="79"/>
        <end position="110"/>
    </location>
</feature>
<proteinExistence type="predicted"/>
<dbReference type="Gene3D" id="2.70.70.10">
    <property type="entry name" value="Glucose Permease (Domain IIA)"/>
    <property type="match status" value="1"/>
</dbReference>
<feature type="domain" description="M23ase beta-sheet core" evidence="2">
    <location>
        <begin position="144"/>
        <end position="240"/>
    </location>
</feature>
<dbReference type="RefSeq" id="WP_186886964.1">
    <property type="nucleotide sequence ID" value="NZ_JACONZ010000001.1"/>
</dbReference>
<name>A0A923L0K0_9FIRM</name>
<dbReference type="Proteomes" id="UP000659630">
    <property type="component" value="Unassembled WGS sequence"/>
</dbReference>
<dbReference type="CDD" id="cd12797">
    <property type="entry name" value="M23_peptidase"/>
    <property type="match status" value="1"/>
</dbReference>
<dbReference type="EMBL" id="JACONZ010000001">
    <property type="protein sequence ID" value="MBC5580625.1"/>
    <property type="molecule type" value="Genomic_DNA"/>
</dbReference>